<dbReference type="AlphaFoldDB" id="A0A1X4XX99"/>
<dbReference type="EMBL" id="MDSU01000018">
    <property type="protein sequence ID" value="OSS42153.1"/>
    <property type="molecule type" value="Genomic_DNA"/>
</dbReference>
<proteinExistence type="predicted"/>
<protein>
    <recommendedName>
        <fullName evidence="3">Flagellar biosynthesis protein FlgN</fullName>
    </recommendedName>
</protein>
<evidence type="ECO:0000313" key="1">
    <source>
        <dbReference type="EMBL" id="OSS42153.1"/>
    </source>
</evidence>
<dbReference type="InterPro" id="IPR036679">
    <property type="entry name" value="FlgN-like_sf"/>
</dbReference>
<dbReference type="Proteomes" id="UP000194141">
    <property type="component" value="Unassembled WGS sequence"/>
</dbReference>
<accession>A0A1X4XX99</accession>
<dbReference type="RefSeq" id="WP_086034421.1">
    <property type="nucleotide sequence ID" value="NZ_MDSU01000018.1"/>
</dbReference>
<name>A0A1X4XX99_9BACT</name>
<dbReference type="OrthoDB" id="5538215at2"/>
<evidence type="ECO:0008006" key="3">
    <source>
        <dbReference type="Google" id="ProtNLM"/>
    </source>
</evidence>
<sequence length="134" mass="15981">MNECLNDYLEAIIENYEHLIELLFKERAYLITMNSNGLLYVLKEKETYLNELTKSLNHIKLMGAQKFQLSKYKSKIIEMSSRFLYENTINAKIAQQHLVFSRSMLNLYTSFMQVNETYNNKAYLPYKPNFNRIV</sequence>
<gene>
    <name evidence="1" type="ORF">DESAMIL20_1706</name>
</gene>
<dbReference type="STRING" id="1562698.DESAMIL20_1706"/>
<dbReference type="GO" id="GO:0044780">
    <property type="term" value="P:bacterial-type flagellum assembly"/>
    <property type="evidence" value="ECO:0007669"/>
    <property type="project" value="InterPro"/>
</dbReference>
<reference evidence="1 2" key="1">
    <citation type="journal article" date="2017" name="Front. Microbiol.">
        <title>Genome Sequence of Desulfurella amilsii Strain TR1 and Comparative Genomics of Desulfurellaceae Family.</title>
        <authorList>
            <person name="Florentino A.P."/>
            <person name="Stams A.J."/>
            <person name="Sanchez-Andrea I."/>
        </authorList>
    </citation>
    <scope>NUCLEOTIDE SEQUENCE [LARGE SCALE GENOMIC DNA]</scope>
    <source>
        <strain evidence="1 2">TR1</strain>
    </source>
</reference>
<keyword evidence="2" id="KW-1185">Reference proteome</keyword>
<dbReference type="Gene3D" id="1.20.58.300">
    <property type="entry name" value="FlgN-like"/>
    <property type="match status" value="1"/>
</dbReference>
<organism evidence="1 2">
    <name type="scientific">Desulfurella amilsii</name>
    <dbReference type="NCBI Taxonomy" id="1562698"/>
    <lineage>
        <taxon>Bacteria</taxon>
        <taxon>Pseudomonadati</taxon>
        <taxon>Campylobacterota</taxon>
        <taxon>Desulfurellia</taxon>
        <taxon>Desulfurellales</taxon>
        <taxon>Desulfurellaceae</taxon>
        <taxon>Desulfurella</taxon>
    </lineage>
</organism>
<evidence type="ECO:0000313" key="2">
    <source>
        <dbReference type="Proteomes" id="UP000194141"/>
    </source>
</evidence>
<comment type="caution">
    <text evidence="1">The sequence shown here is derived from an EMBL/GenBank/DDBJ whole genome shotgun (WGS) entry which is preliminary data.</text>
</comment>
<dbReference type="SUPFAM" id="SSF140566">
    <property type="entry name" value="FlgN-like"/>
    <property type="match status" value="1"/>
</dbReference>